<gene>
    <name evidence="8" type="ORF">UC8_16920</name>
</gene>
<dbReference type="InterPro" id="IPR013324">
    <property type="entry name" value="RNA_pol_sigma_r3/r4-like"/>
</dbReference>
<protein>
    <submittedName>
        <fullName evidence="8">RNA polymerase sigma factor</fullName>
    </submittedName>
</protein>
<dbReference type="EMBL" id="CP042914">
    <property type="protein sequence ID" value="QEG39696.1"/>
    <property type="molecule type" value="Genomic_DNA"/>
</dbReference>
<reference evidence="8 9" key="1">
    <citation type="submission" date="2019-08" db="EMBL/GenBank/DDBJ databases">
        <title>Deep-cultivation of Planctomycetes and their phenomic and genomic characterization uncovers novel biology.</title>
        <authorList>
            <person name="Wiegand S."/>
            <person name="Jogler M."/>
            <person name="Boedeker C."/>
            <person name="Pinto D."/>
            <person name="Vollmers J."/>
            <person name="Rivas-Marin E."/>
            <person name="Kohn T."/>
            <person name="Peeters S.H."/>
            <person name="Heuer A."/>
            <person name="Rast P."/>
            <person name="Oberbeckmann S."/>
            <person name="Bunk B."/>
            <person name="Jeske O."/>
            <person name="Meyerdierks A."/>
            <person name="Storesund J.E."/>
            <person name="Kallscheuer N."/>
            <person name="Luecker S."/>
            <person name="Lage O.M."/>
            <person name="Pohl T."/>
            <person name="Merkel B.J."/>
            <person name="Hornburger P."/>
            <person name="Mueller R.-W."/>
            <person name="Bruemmer F."/>
            <person name="Labrenz M."/>
            <person name="Spormann A.M."/>
            <person name="Op den Camp H."/>
            <person name="Overmann J."/>
            <person name="Amann R."/>
            <person name="Jetten M.S.M."/>
            <person name="Mascher T."/>
            <person name="Medema M.H."/>
            <person name="Devos D.P."/>
            <person name="Kaster A.-K."/>
            <person name="Ovreas L."/>
            <person name="Rohde M."/>
            <person name="Galperin M.Y."/>
            <person name="Jogler C."/>
        </authorList>
    </citation>
    <scope>NUCLEOTIDE SEQUENCE [LARGE SCALE GENOMIC DNA]</scope>
    <source>
        <strain evidence="8 9">UC8</strain>
    </source>
</reference>
<dbReference type="PANTHER" id="PTHR43133:SF8">
    <property type="entry name" value="RNA POLYMERASE SIGMA FACTOR HI_1459-RELATED"/>
    <property type="match status" value="1"/>
</dbReference>
<dbReference type="InterPro" id="IPR007627">
    <property type="entry name" value="RNA_pol_sigma70_r2"/>
</dbReference>
<dbReference type="GO" id="GO:0016987">
    <property type="term" value="F:sigma factor activity"/>
    <property type="evidence" value="ECO:0007669"/>
    <property type="project" value="UniProtKB-KW"/>
</dbReference>
<feature type="domain" description="RNA polymerase sigma-70 region 4" evidence="7">
    <location>
        <begin position="158"/>
        <end position="205"/>
    </location>
</feature>
<dbReference type="SUPFAM" id="SSF88946">
    <property type="entry name" value="Sigma2 domain of RNA polymerase sigma factors"/>
    <property type="match status" value="1"/>
</dbReference>
<organism evidence="8 9">
    <name type="scientific">Roseimaritima ulvae</name>
    <dbReference type="NCBI Taxonomy" id="980254"/>
    <lineage>
        <taxon>Bacteria</taxon>
        <taxon>Pseudomonadati</taxon>
        <taxon>Planctomycetota</taxon>
        <taxon>Planctomycetia</taxon>
        <taxon>Pirellulales</taxon>
        <taxon>Pirellulaceae</taxon>
        <taxon>Roseimaritima</taxon>
    </lineage>
</organism>
<evidence type="ECO:0000256" key="4">
    <source>
        <dbReference type="ARBA" id="ARBA00023125"/>
    </source>
</evidence>
<sequence length="219" mass="24563">MGGWHLLEEGLDFWTPRPKSGDFGYVSKIFDFLGNHALAGDLGYKQGILRRSRSPPMDTPTLQALIDSHGAALQLLARQWCDAPEDAVQEALIELLQQQPVPRTPAAWLYTVVRRRAMNLARAESRRRKHQRDAGLARSAWFVPDSTAEDTTAECQTALAGLPRQEREIVILRIWGEQTFAQIADVVQLPLSTVHRRYHTALASLESSLLCPQTSRPES</sequence>
<dbReference type="InterPro" id="IPR036388">
    <property type="entry name" value="WH-like_DNA-bd_sf"/>
</dbReference>
<dbReference type="NCBIfam" id="TIGR02937">
    <property type="entry name" value="sigma70-ECF"/>
    <property type="match status" value="1"/>
</dbReference>
<evidence type="ECO:0000256" key="1">
    <source>
        <dbReference type="ARBA" id="ARBA00010641"/>
    </source>
</evidence>
<evidence type="ECO:0000259" key="7">
    <source>
        <dbReference type="Pfam" id="PF04545"/>
    </source>
</evidence>
<keyword evidence="5" id="KW-0804">Transcription</keyword>
<dbReference type="InterPro" id="IPR039425">
    <property type="entry name" value="RNA_pol_sigma-70-like"/>
</dbReference>
<evidence type="ECO:0000256" key="3">
    <source>
        <dbReference type="ARBA" id="ARBA00023082"/>
    </source>
</evidence>
<keyword evidence="3" id="KW-0731">Sigma factor</keyword>
<dbReference type="PANTHER" id="PTHR43133">
    <property type="entry name" value="RNA POLYMERASE ECF-TYPE SIGMA FACTO"/>
    <property type="match status" value="1"/>
</dbReference>
<keyword evidence="4" id="KW-0238">DNA-binding</keyword>
<evidence type="ECO:0000259" key="6">
    <source>
        <dbReference type="Pfam" id="PF04542"/>
    </source>
</evidence>
<dbReference type="Gene3D" id="1.10.1740.10">
    <property type="match status" value="1"/>
</dbReference>
<dbReference type="Pfam" id="PF04542">
    <property type="entry name" value="Sigma70_r2"/>
    <property type="match status" value="1"/>
</dbReference>
<dbReference type="Pfam" id="PF04545">
    <property type="entry name" value="Sigma70_r4"/>
    <property type="match status" value="1"/>
</dbReference>
<dbReference type="Proteomes" id="UP000325286">
    <property type="component" value="Chromosome"/>
</dbReference>
<evidence type="ECO:0000313" key="8">
    <source>
        <dbReference type="EMBL" id="QEG39696.1"/>
    </source>
</evidence>
<evidence type="ECO:0000256" key="2">
    <source>
        <dbReference type="ARBA" id="ARBA00023015"/>
    </source>
</evidence>
<dbReference type="CDD" id="cd06171">
    <property type="entry name" value="Sigma70_r4"/>
    <property type="match status" value="1"/>
</dbReference>
<evidence type="ECO:0000256" key="5">
    <source>
        <dbReference type="ARBA" id="ARBA00023163"/>
    </source>
</evidence>
<dbReference type="GO" id="GO:0006352">
    <property type="term" value="P:DNA-templated transcription initiation"/>
    <property type="evidence" value="ECO:0007669"/>
    <property type="project" value="InterPro"/>
</dbReference>
<dbReference type="KEGG" id="rul:UC8_16920"/>
<name>A0A5B9QRL2_9BACT</name>
<proteinExistence type="inferred from homology"/>
<keyword evidence="9" id="KW-1185">Reference proteome</keyword>
<accession>A0A5B9QRL2</accession>
<dbReference type="Gene3D" id="1.10.10.10">
    <property type="entry name" value="Winged helix-like DNA-binding domain superfamily/Winged helix DNA-binding domain"/>
    <property type="match status" value="1"/>
</dbReference>
<keyword evidence="2" id="KW-0805">Transcription regulation</keyword>
<dbReference type="AlphaFoldDB" id="A0A5B9QRL2"/>
<comment type="similarity">
    <text evidence="1">Belongs to the sigma-70 factor family. ECF subfamily.</text>
</comment>
<dbReference type="InterPro" id="IPR013325">
    <property type="entry name" value="RNA_pol_sigma_r2"/>
</dbReference>
<feature type="domain" description="RNA polymerase sigma-70 region 2" evidence="6">
    <location>
        <begin position="69"/>
        <end position="127"/>
    </location>
</feature>
<dbReference type="InterPro" id="IPR007630">
    <property type="entry name" value="RNA_pol_sigma70_r4"/>
</dbReference>
<dbReference type="InterPro" id="IPR014284">
    <property type="entry name" value="RNA_pol_sigma-70_dom"/>
</dbReference>
<evidence type="ECO:0000313" key="9">
    <source>
        <dbReference type="Proteomes" id="UP000325286"/>
    </source>
</evidence>
<dbReference type="GO" id="GO:0003677">
    <property type="term" value="F:DNA binding"/>
    <property type="evidence" value="ECO:0007669"/>
    <property type="project" value="UniProtKB-KW"/>
</dbReference>
<dbReference type="SUPFAM" id="SSF88659">
    <property type="entry name" value="Sigma3 and sigma4 domains of RNA polymerase sigma factors"/>
    <property type="match status" value="1"/>
</dbReference>